<evidence type="ECO:0000313" key="5">
    <source>
        <dbReference type="Proteomes" id="UP001295740"/>
    </source>
</evidence>
<dbReference type="Proteomes" id="UP001295740">
    <property type="component" value="Unassembled WGS sequence"/>
</dbReference>
<feature type="compositionally biased region" description="Polar residues" evidence="2">
    <location>
        <begin position="507"/>
        <end position="516"/>
    </location>
</feature>
<keyword evidence="1" id="KW-0175">Coiled coil</keyword>
<dbReference type="GO" id="GO:0015631">
    <property type="term" value="F:tubulin binding"/>
    <property type="evidence" value="ECO:0007669"/>
    <property type="project" value="TreeGrafter"/>
</dbReference>
<dbReference type="GO" id="GO:0032065">
    <property type="term" value="P:maintenance of protein location in cell cortex"/>
    <property type="evidence" value="ECO:0007669"/>
    <property type="project" value="InterPro"/>
</dbReference>
<feature type="region of interest" description="Disordered" evidence="2">
    <location>
        <begin position="1646"/>
        <end position="1714"/>
    </location>
</feature>
<feature type="compositionally biased region" description="Basic and acidic residues" evidence="2">
    <location>
        <begin position="431"/>
        <end position="457"/>
    </location>
</feature>
<feature type="coiled-coil region" evidence="1">
    <location>
        <begin position="208"/>
        <end position="242"/>
    </location>
</feature>
<dbReference type="InterPro" id="IPR053005">
    <property type="entry name" value="Nuclear_Pos-Cytoskel_Interact"/>
</dbReference>
<protein>
    <submittedName>
        <fullName evidence="4">Uu.00g109050.m01.CDS01</fullName>
    </submittedName>
</protein>
<proteinExistence type="predicted"/>
<feature type="region of interest" description="Disordered" evidence="2">
    <location>
        <begin position="1748"/>
        <end position="1814"/>
    </location>
</feature>
<dbReference type="GO" id="GO:0005938">
    <property type="term" value="C:cell cortex"/>
    <property type="evidence" value="ECO:0007669"/>
    <property type="project" value="InterPro"/>
</dbReference>
<feature type="coiled-coil region" evidence="1">
    <location>
        <begin position="2163"/>
        <end position="2190"/>
    </location>
</feature>
<feature type="compositionally biased region" description="Acidic residues" evidence="2">
    <location>
        <begin position="562"/>
        <end position="571"/>
    </location>
</feature>
<comment type="caution">
    <text evidence="4">The sequence shown here is derived from an EMBL/GenBank/DDBJ whole genome shotgun (WGS) entry which is preliminary data.</text>
</comment>
<feature type="region of interest" description="Disordered" evidence="2">
    <location>
        <begin position="138"/>
        <end position="181"/>
    </location>
</feature>
<feature type="region of interest" description="Disordered" evidence="2">
    <location>
        <begin position="381"/>
        <end position="712"/>
    </location>
</feature>
<feature type="region of interest" description="Disordered" evidence="2">
    <location>
        <begin position="1826"/>
        <end position="1895"/>
    </location>
</feature>
<gene>
    <name evidence="4" type="ORF">KHLLAP_LOCUS3979</name>
</gene>
<dbReference type="InterPro" id="IPR001849">
    <property type="entry name" value="PH_domain"/>
</dbReference>
<evidence type="ECO:0000259" key="3">
    <source>
        <dbReference type="PROSITE" id="PS50003"/>
    </source>
</evidence>
<feature type="compositionally biased region" description="Polar residues" evidence="2">
    <location>
        <begin position="2090"/>
        <end position="2116"/>
    </location>
</feature>
<dbReference type="GO" id="GO:0005543">
    <property type="term" value="F:phospholipid binding"/>
    <property type="evidence" value="ECO:0007669"/>
    <property type="project" value="InterPro"/>
</dbReference>
<feature type="compositionally biased region" description="Polar residues" evidence="2">
    <location>
        <begin position="1672"/>
        <end position="1685"/>
    </location>
</feature>
<feature type="compositionally biased region" description="Basic residues" evidence="2">
    <location>
        <begin position="2211"/>
        <end position="2223"/>
    </location>
</feature>
<feature type="compositionally biased region" description="Low complexity" evidence="2">
    <location>
        <begin position="2071"/>
        <end position="2084"/>
    </location>
</feature>
<dbReference type="InterPro" id="IPR024774">
    <property type="entry name" value="PH_dom-Mcp5-type"/>
</dbReference>
<feature type="compositionally biased region" description="Polar residues" evidence="2">
    <location>
        <begin position="646"/>
        <end position="670"/>
    </location>
</feature>
<dbReference type="EMBL" id="CAUWAG010000006">
    <property type="protein sequence ID" value="CAJ2503511.1"/>
    <property type="molecule type" value="Genomic_DNA"/>
</dbReference>
<feature type="coiled-coil region" evidence="1">
    <location>
        <begin position="271"/>
        <end position="312"/>
    </location>
</feature>
<feature type="domain" description="PH" evidence="3">
    <location>
        <begin position="1934"/>
        <end position="2045"/>
    </location>
</feature>
<feature type="compositionally biased region" description="Polar residues" evidence="2">
    <location>
        <begin position="1848"/>
        <end position="1858"/>
    </location>
</feature>
<feature type="region of interest" description="Disordered" evidence="2">
    <location>
        <begin position="2068"/>
        <end position="2131"/>
    </location>
</feature>
<feature type="compositionally biased region" description="Low complexity" evidence="2">
    <location>
        <begin position="1796"/>
        <end position="1807"/>
    </location>
</feature>
<feature type="compositionally biased region" description="Polar residues" evidence="2">
    <location>
        <begin position="682"/>
        <end position="692"/>
    </location>
</feature>
<dbReference type="PROSITE" id="PS50003">
    <property type="entry name" value="PH_DOMAIN"/>
    <property type="match status" value="1"/>
</dbReference>
<name>A0AAI8VEM9_9PEZI</name>
<dbReference type="SUPFAM" id="SSF50729">
    <property type="entry name" value="PH domain-like"/>
    <property type="match status" value="1"/>
</dbReference>
<feature type="compositionally biased region" description="Polar residues" evidence="2">
    <location>
        <begin position="2225"/>
        <end position="2242"/>
    </location>
</feature>
<dbReference type="GO" id="GO:0000226">
    <property type="term" value="P:microtubule cytoskeleton organization"/>
    <property type="evidence" value="ECO:0007669"/>
    <property type="project" value="TreeGrafter"/>
</dbReference>
<feature type="region of interest" description="Disordered" evidence="2">
    <location>
        <begin position="2211"/>
        <end position="2242"/>
    </location>
</feature>
<feature type="compositionally biased region" description="Acidic residues" evidence="2">
    <location>
        <begin position="493"/>
        <end position="502"/>
    </location>
</feature>
<dbReference type="GO" id="GO:0005739">
    <property type="term" value="C:mitochondrion"/>
    <property type="evidence" value="ECO:0007669"/>
    <property type="project" value="TreeGrafter"/>
</dbReference>
<dbReference type="PANTHER" id="PTHR28190">
    <property type="entry name" value="NUCLEAR MIGRATION PROTEIN NUM1"/>
    <property type="match status" value="1"/>
</dbReference>
<keyword evidence="5" id="KW-1185">Reference proteome</keyword>
<feature type="region of interest" description="Disordered" evidence="2">
    <location>
        <begin position="1"/>
        <end position="33"/>
    </location>
</feature>
<feature type="compositionally biased region" description="Pro residues" evidence="2">
    <location>
        <begin position="701"/>
        <end position="710"/>
    </location>
</feature>
<organism evidence="4 5">
    <name type="scientific">Anthostomella pinea</name>
    <dbReference type="NCBI Taxonomy" id="933095"/>
    <lineage>
        <taxon>Eukaryota</taxon>
        <taxon>Fungi</taxon>
        <taxon>Dikarya</taxon>
        <taxon>Ascomycota</taxon>
        <taxon>Pezizomycotina</taxon>
        <taxon>Sordariomycetes</taxon>
        <taxon>Xylariomycetidae</taxon>
        <taxon>Xylariales</taxon>
        <taxon>Xylariaceae</taxon>
        <taxon>Anthostomella</taxon>
    </lineage>
</organism>
<feature type="coiled-coil region" evidence="1">
    <location>
        <begin position="1323"/>
        <end position="1409"/>
    </location>
</feature>
<evidence type="ECO:0000256" key="2">
    <source>
        <dbReference type="SAM" id="MobiDB-lite"/>
    </source>
</evidence>
<feature type="coiled-coil region" evidence="1">
    <location>
        <begin position="1434"/>
        <end position="1461"/>
    </location>
</feature>
<sequence length="2242" mass="245227">MAASTAADEISSAALANGPHHDPFLLSTSPAAPTHHRFSNFDSKLFALGPSASPTQAKRALEAHLAETDRRMEEAGKLGTALVQQRKELTERLKDVEKVQTEGELSPGLREKLVEIEKDYNEVAKESARAFLPKQRIPSNESAVPGSPFVPEGKGGRRSVSPSKFEAQATGSPTKLGVPNRKVRNQPANRVHDIEFAAEISTSLIAQVRNLQGLLSEKEDELREVKVERSKLEYEAEGFQQRVKALDESEHRYKDENWNLETQIHDLMAKEREAADREKKLNQTLNILQAEKNAAQRELDEVKLSHSKLTEEHTAAVKHHDIELGTAKRNMVMGESERAAMQRKIEDLAGQNQELAKAVSVSYRGRALERDTILGMSDEDFQTAHDNSTPEHSPPPSPVKGTPRHAMLESETLKSSLGHAQRTIQGLRNNVHREKTEKMETRRLLQEARDELERLRNDPLPTSKRARKAESKEFKKPPRLLGGLRSARSEIFAAEDPEWEDQGEGHFQSQSSPVSRESTKLAPTAELSDHFDTGNETSDAAFETANERGTETDDFHTGAEEFSSDDVETETESPSKRHTLKGRPPSLPTGLTRSTSMDSSASTEDESYPFEGASGTPTSLPPLQHKFPLRVSRGAFRRSRHASEEPTLQSSPASFANSSTMGTPQPSQSLAAELGDFDGSDNDSNLSATPSRRSIRGRTTTPPPAMPPLPKVKMVDSGMMTEPLPELSPASPTSVIGPDRHLSMDNAASRFSMASEYSDFSTQDMGERLDKFPSPPTSAPKRDFALPPELAMSTMHAHHFEPVPQPDTHAAELASLRADHAEQLKQVSAENTAAQTAALEALRAQHADQLAQFEAEAKLAHAQELEALRSSQADAARKVATDAQAAYALELQTLKASHAEQTSQAVAEAQAIHAREIESLKASHAELGSKAGAEAQSVHARELDNLRAVHAEESNKATAEAKAAHARELDDLRVAHARESTQATAEAQALHTREMDVLRTGHAEQLMQKESESKALYAADLEALKASHAEHLAQQEAESNATYAADLETLKSKHTDEMSKSKSDSGAAHAAEIAALIAAHASHVDSAKQELADTHAKELDNLKASHAEQIHQVKQDSDASHAEVLDALKTSHQQQIDDVKNSLNAAHLRELASLQAAHANELEELQKNSDLAHAAEIAALVTSHSKQLDSHEADSDATLSRELTALKGAHAQEIDSLNSHHAAARAQELEGFKAALAKQVESSKVEGDASHNEQIEALNSAHAGIIEAHKRDSEKSQAEAVESLKFAHERQIDFLKSEHAAARSQELEDLATSHLKDLDVLKAENESSRIKLLEDLANAHSEELEALRQENELANKRNLAALSAQHATDLEAHKNEHGETLKQKLQELADVHSRELENLRQDGESAKARELAALGASHAAALESSKGEHKAAHAQELQELADAHSRELTRLRQDSEAAKSRELAALAASHGIVLENIKNEHDSARLRELEELNSAHVAALASLRAEHQVSLDRALSNLKTEHASTLDALKQDRELSHSEALEALGESHSKQLDQLKRDGDAALAQELDAARAEHANILAAHQQQSSAEKDRLLASHASELEALRKTLTIVRPSLGLSSVSSIQTEPIEIPTPRSPRREAFIVLREDREPHTPFGRKSKGSAAPIIAEDDTRQSPSNVVGSDTPESQRPFKEMSTNTDARPRKQPIDTSHQSSQTILTADALDRLMKNQRRMSQDSVRITTGRGEVVITPYEDAPSPSASTVRVRRSSQDSVGSVARARHRMGDSGPVSAPEPVPSRRPGSSASARAPMLNIPPLPPNHREVIEAARTNSSSGGKGSMGPPFLPASAYCPTSSRPQTPSGKAPLSPASATPRAGRTPGYADIHSPTKMPARSRQSSMSSFASEIDTRFNARPEMSIDAAGFGPGTDPRMIQAITQTMIGEYLWKYTRKAGRGEMSENRHRRYFWVHPYTRTLYWSDRDPSTAGRAELKAKSVPIEAVRVVTDDNPMPPGLHRKSLIIISPGRTIKFTCTTGQRHETWFNALSYLLLRTGEEHQTDAEEMAGHITQEDVDEFNPAINRRPANGNRARPPPSLSSYNSRTTRNESPNVDMSMSIPTLTPTHEREGTRGGTLGRLSGYWKSRSTLGGTFSSMRSRSHTPHEGAIYEASEVHDSAEDLRQMIEQQDRESDRLENVRACCDGKHDVGTLSHASKRGRLSNMHSHSHTHTHPGQSSTATTPMSTLRSRA</sequence>
<accession>A0AAI8VEM9</accession>
<feature type="compositionally biased region" description="Basic and acidic residues" evidence="2">
    <location>
        <begin position="545"/>
        <end position="559"/>
    </location>
</feature>
<dbReference type="Pfam" id="PF12814">
    <property type="entry name" value="Mcp5_PH"/>
    <property type="match status" value="1"/>
</dbReference>
<dbReference type="PANTHER" id="PTHR28190:SF1">
    <property type="entry name" value="NUCLEAR MIGRATION PROTEIN NUM1"/>
    <property type="match status" value="1"/>
</dbReference>
<dbReference type="CDD" id="cd13365">
    <property type="entry name" value="PH_PLC_plant-like"/>
    <property type="match status" value="1"/>
</dbReference>
<evidence type="ECO:0000313" key="4">
    <source>
        <dbReference type="EMBL" id="CAJ2503511.1"/>
    </source>
</evidence>
<dbReference type="SMART" id="SM00233">
    <property type="entry name" value="PH"/>
    <property type="match status" value="1"/>
</dbReference>
<feature type="compositionally biased region" description="Polar residues" evidence="2">
    <location>
        <begin position="589"/>
        <end position="602"/>
    </location>
</feature>
<evidence type="ECO:0000256" key="1">
    <source>
        <dbReference type="SAM" id="Coils"/>
    </source>
</evidence>
<feature type="compositionally biased region" description="Polar residues" evidence="2">
    <location>
        <begin position="1705"/>
        <end position="1714"/>
    </location>
</feature>
<reference evidence="4" key="1">
    <citation type="submission" date="2023-10" db="EMBL/GenBank/DDBJ databases">
        <authorList>
            <person name="Hackl T."/>
        </authorList>
    </citation>
    <scope>NUCLEOTIDE SEQUENCE</scope>
</reference>